<dbReference type="InterPro" id="IPR041633">
    <property type="entry name" value="Polbeta"/>
</dbReference>
<dbReference type="CDD" id="cd05403">
    <property type="entry name" value="NT_KNTase_like"/>
    <property type="match status" value="1"/>
</dbReference>
<organism evidence="2 3">
    <name type="scientific">Scleromatobacter humisilvae</name>
    <dbReference type="NCBI Taxonomy" id="2897159"/>
    <lineage>
        <taxon>Bacteria</taxon>
        <taxon>Pseudomonadati</taxon>
        <taxon>Pseudomonadota</taxon>
        <taxon>Betaproteobacteria</taxon>
        <taxon>Burkholderiales</taxon>
        <taxon>Sphaerotilaceae</taxon>
        <taxon>Scleromatobacter</taxon>
    </lineage>
</organism>
<proteinExistence type="predicted"/>
<accession>A0A9X1YNE8</accession>
<dbReference type="InterPro" id="IPR036390">
    <property type="entry name" value="WH_DNA-bd_sf"/>
</dbReference>
<evidence type="ECO:0000313" key="2">
    <source>
        <dbReference type="EMBL" id="MCK9689474.1"/>
    </source>
</evidence>
<sequence length="226" mass="24006">MPAISMVASHKMPILGIFMPNMGIQANPKTPASGLADALFSGTRQRLIGLLFGQAGRSFYATELIGLTKSGSGAVQRELASLAQSGLVTVRAVGNQKHYQANPESPIFEELSGIARKTIGLADPLREALAPLAEKIKAAFVYGSIAKRTDTVGSDIDMLLLSDELAYADVFAALEAASSTLGRPVNPTILTSAELRKRLKNEESFLTRVLAQPKIWLIGGEDALAI</sequence>
<dbReference type="InterPro" id="IPR036388">
    <property type="entry name" value="WH-like_DNA-bd_sf"/>
</dbReference>
<reference evidence="2" key="1">
    <citation type="submission" date="2021-11" db="EMBL/GenBank/DDBJ databases">
        <title>BS-T2-15 a new species belonging to the Comamonadaceae family isolated from the soil of a French oak forest.</title>
        <authorList>
            <person name="Mieszkin S."/>
            <person name="Alain K."/>
        </authorList>
    </citation>
    <scope>NUCLEOTIDE SEQUENCE</scope>
    <source>
        <strain evidence="2">BS-T2-15</strain>
    </source>
</reference>
<evidence type="ECO:0000313" key="3">
    <source>
        <dbReference type="Proteomes" id="UP001139353"/>
    </source>
</evidence>
<dbReference type="AlphaFoldDB" id="A0A9X1YNE8"/>
<dbReference type="CDD" id="cd00090">
    <property type="entry name" value="HTH_ARSR"/>
    <property type="match status" value="1"/>
</dbReference>
<dbReference type="InterPro" id="IPR043519">
    <property type="entry name" value="NT_sf"/>
</dbReference>
<protein>
    <submittedName>
        <fullName evidence="2">Transcriptional regulator</fullName>
    </submittedName>
</protein>
<dbReference type="Gene3D" id="3.30.460.10">
    <property type="entry name" value="Beta Polymerase, domain 2"/>
    <property type="match status" value="1"/>
</dbReference>
<keyword evidence="3" id="KW-1185">Reference proteome</keyword>
<dbReference type="InterPro" id="IPR011991">
    <property type="entry name" value="ArsR-like_HTH"/>
</dbReference>
<dbReference type="Pfam" id="PF18765">
    <property type="entry name" value="Polbeta"/>
    <property type="match status" value="1"/>
</dbReference>
<gene>
    <name evidence="2" type="ORF">LPC04_27465</name>
</gene>
<dbReference type="EMBL" id="JAJLJH010000015">
    <property type="protein sequence ID" value="MCK9689474.1"/>
    <property type="molecule type" value="Genomic_DNA"/>
</dbReference>
<evidence type="ECO:0000259" key="1">
    <source>
        <dbReference type="Pfam" id="PF18765"/>
    </source>
</evidence>
<comment type="caution">
    <text evidence="2">The sequence shown here is derived from an EMBL/GenBank/DDBJ whole genome shotgun (WGS) entry which is preliminary data.</text>
</comment>
<dbReference type="Proteomes" id="UP001139353">
    <property type="component" value="Unassembled WGS sequence"/>
</dbReference>
<dbReference type="Gene3D" id="1.10.10.10">
    <property type="entry name" value="Winged helix-like DNA-binding domain superfamily/Winged helix DNA-binding domain"/>
    <property type="match status" value="1"/>
</dbReference>
<name>A0A9X1YNE8_9BURK</name>
<dbReference type="RefSeq" id="WP_275685527.1">
    <property type="nucleotide sequence ID" value="NZ_JAJLJH010000015.1"/>
</dbReference>
<feature type="domain" description="Polymerase beta nucleotidyltransferase" evidence="1">
    <location>
        <begin position="134"/>
        <end position="192"/>
    </location>
</feature>
<dbReference type="SUPFAM" id="SSF81301">
    <property type="entry name" value="Nucleotidyltransferase"/>
    <property type="match status" value="1"/>
</dbReference>
<dbReference type="SUPFAM" id="SSF46785">
    <property type="entry name" value="Winged helix' DNA-binding domain"/>
    <property type="match status" value="1"/>
</dbReference>
<dbReference type="GO" id="GO:0006355">
    <property type="term" value="P:regulation of DNA-templated transcription"/>
    <property type="evidence" value="ECO:0007669"/>
    <property type="project" value="UniProtKB-ARBA"/>
</dbReference>